<accession>A0A5B9QLT8</accession>
<name>A0A5B9QLT8_9BACT</name>
<keyword evidence="4" id="KW-1185">Reference proteome</keyword>
<feature type="transmembrane region" description="Helical" evidence="2">
    <location>
        <begin position="12"/>
        <end position="30"/>
    </location>
</feature>
<feature type="transmembrane region" description="Helical" evidence="2">
    <location>
        <begin position="232"/>
        <end position="252"/>
    </location>
</feature>
<organism evidence="3 4">
    <name type="scientific">Roseimaritima ulvae</name>
    <dbReference type="NCBI Taxonomy" id="980254"/>
    <lineage>
        <taxon>Bacteria</taxon>
        <taxon>Pseudomonadati</taxon>
        <taxon>Planctomycetota</taxon>
        <taxon>Planctomycetia</taxon>
        <taxon>Pirellulales</taxon>
        <taxon>Pirellulaceae</taxon>
        <taxon>Roseimaritima</taxon>
    </lineage>
</organism>
<evidence type="ECO:0000313" key="4">
    <source>
        <dbReference type="Proteomes" id="UP000325286"/>
    </source>
</evidence>
<feature type="transmembrane region" description="Helical" evidence="2">
    <location>
        <begin position="202"/>
        <end position="226"/>
    </location>
</feature>
<dbReference type="KEGG" id="rul:UC8_19910"/>
<keyword evidence="2" id="KW-0472">Membrane</keyword>
<evidence type="ECO:0000256" key="2">
    <source>
        <dbReference type="SAM" id="Phobius"/>
    </source>
</evidence>
<dbReference type="RefSeq" id="WP_068136497.1">
    <property type="nucleotide sequence ID" value="NZ_CP042914.1"/>
</dbReference>
<feature type="transmembrane region" description="Helical" evidence="2">
    <location>
        <begin position="289"/>
        <end position="306"/>
    </location>
</feature>
<feature type="transmembrane region" description="Helical" evidence="2">
    <location>
        <begin position="51"/>
        <end position="70"/>
    </location>
</feature>
<evidence type="ECO:0000313" key="3">
    <source>
        <dbReference type="EMBL" id="QEG39988.1"/>
    </source>
</evidence>
<keyword evidence="2" id="KW-1133">Transmembrane helix</keyword>
<reference evidence="3 4" key="1">
    <citation type="submission" date="2019-08" db="EMBL/GenBank/DDBJ databases">
        <title>Deep-cultivation of Planctomycetes and their phenomic and genomic characterization uncovers novel biology.</title>
        <authorList>
            <person name="Wiegand S."/>
            <person name="Jogler M."/>
            <person name="Boedeker C."/>
            <person name="Pinto D."/>
            <person name="Vollmers J."/>
            <person name="Rivas-Marin E."/>
            <person name="Kohn T."/>
            <person name="Peeters S.H."/>
            <person name="Heuer A."/>
            <person name="Rast P."/>
            <person name="Oberbeckmann S."/>
            <person name="Bunk B."/>
            <person name="Jeske O."/>
            <person name="Meyerdierks A."/>
            <person name="Storesund J.E."/>
            <person name="Kallscheuer N."/>
            <person name="Luecker S."/>
            <person name="Lage O.M."/>
            <person name="Pohl T."/>
            <person name="Merkel B.J."/>
            <person name="Hornburger P."/>
            <person name="Mueller R.-W."/>
            <person name="Bruemmer F."/>
            <person name="Labrenz M."/>
            <person name="Spormann A.M."/>
            <person name="Op den Camp H."/>
            <person name="Overmann J."/>
            <person name="Amann R."/>
            <person name="Jetten M.S.M."/>
            <person name="Mascher T."/>
            <person name="Medema M.H."/>
            <person name="Devos D.P."/>
            <person name="Kaster A.-K."/>
            <person name="Ovreas L."/>
            <person name="Rohde M."/>
            <person name="Galperin M.Y."/>
            <person name="Jogler C."/>
        </authorList>
    </citation>
    <scope>NUCLEOTIDE SEQUENCE [LARGE SCALE GENOMIC DNA]</scope>
    <source>
        <strain evidence="3 4">UC8</strain>
    </source>
</reference>
<feature type="transmembrane region" description="Helical" evidence="2">
    <location>
        <begin position="163"/>
        <end position="181"/>
    </location>
</feature>
<feature type="region of interest" description="Disordered" evidence="1">
    <location>
        <begin position="317"/>
        <end position="358"/>
    </location>
</feature>
<protein>
    <submittedName>
        <fullName evidence="3">Inner membrane protein YbhN</fullName>
    </submittedName>
</protein>
<feature type="transmembrane region" description="Helical" evidence="2">
    <location>
        <begin position="90"/>
        <end position="112"/>
    </location>
</feature>
<gene>
    <name evidence="3" type="primary">ybhN</name>
    <name evidence="3" type="ORF">UC8_19910</name>
</gene>
<keyword evidence="2" id="KW-0812">Transmembrane</keyword>
<proteinExistence type="predicted"/>
<dbReference type="EMBL" id="CP042914">
    <property type="protein sequence ID" value="QEG39988.1"/>
    <property type="molecule type" value="Genomic_DNA"/>
</dbReference>
<feature type="transmembrane region" description="Helical" evidence="2">
    <location>
        <begin position="124"/>
        <end position="143"/>
    </location>
</feature>
<dbReference type="Proteomes" id="UP000325286">
    <property type="component" value="Chromosome"/>
</dbReference>
<dbReference type="AlphaFoldDB" id="A0A5B9QLT8"/>
<sequence>MSPVWKTRIRNVAGPTLATVLFVVAVRLLIGEANKISWEEFRGAVLGVPRIYLLIAALLIAMNYVMLMAYDLLALRYLRRSLPLRRVALVGFLGYSLGNNLGTLIAAAPLRFHFYTRWGLSPTQIVALLAFLGLTFWSGLWFLGGTVLVFNPIPLPDDVNLPIGTRALGFAMLSLWIAYALSCAVWHKPIPVGGLKLRTPHVGLMGLQTSVAAVDLTISATALYLVLPADTIVPFGLVLAAYLVAIAIALITQVPGGLGVLELILLKLLAGTVGQTVLASVLIFRVLYYVLPLLVGILLMVVNELWEGAEQMRAANRKVMPPDDLPPEGELPAGEKLPGLDDVDEEQWLDESSRDADD</sequence>
<evidence type="ECO:0000256" key="1">
    <source>
        <dbReference type="SAM" id="MobiDB-lite"/>
    </source>
</evidence>